<evidence type="ECO:0000256" key="6">
    <source>
        <dbReference type="PIRSR" id="PIRSR602129-50"/>
    </source>
</evidence>
<evidence type="ECO:0000313" key="9">
    <source>
        <dbReference type="Proteomes" id="UP001237642"/>
    </source>
</evidence>
<keyword evidence="9" id="KW-1185">Reference proteome</keyword>
<dbReference type="Proteomes" id="UP001237642">
    <property type="component" value="Unassembled WGS sequence"/>
</dbReference>
<dbReference type="GO" id="GO:0030170">
    <property type="term" value="F:pyridoxal phosphate binding"/>
    <property type="evidence" value="ECO:0007669"/>
    <property type="project" value="InterPro"/>
</dbReference>
<evidence type="ECO:0000256" key="2">
    <source>
        <dbReference type="ARBA" id="ARBA00009533"/>
    </source>
</evidence>
<dbReference type="InterPro" id="IPR002129">
    <property type="entry name" value="PyrdxlP-dep_de-COase"/>
</dbReference>
<gene>
    <name evidence="8" type="ORF">POM88_031725</name>
</gene>
<dbReference type="InterPro" id="IPR015422">
    <property type="entry name" value="PyrdxlP-dep_Trfase_small"/>
</dbReference>
<dbReference type="PRINTS" id="PR00800">
    <property type="entry name" value="YHDCRBOXLASE"/>
</dbReference>
<proteinExistence type="inferred from homology"/>
<evidence type="ECO:0000313" key="8">
    <source>
        <dbReference type="EMBL" id="KAK1375532.1"/>
    </source>
</evidence>
<evidence type="ECO:0000256" key="3">
    <source>
        <dbReference type="ARBA" id="ARBA00022793"/>
    </source>
</evidence>
<dbReference type="AlphaFoldDB" id="A0AAD8HXZ7"/>
<dbReference type="EMBL" id="JAUIZM010000007">
    <property type="protein sequence ID" value="KAK1375532.1"/>
    <property type="molecule type" value="Genomic_DNA"/>
</dbReference>
<name>A0AAD8HXZ7_9APIA</name>
<comment type="cofactor">
    <cofactor evidence="1 6 7">
        <name>pyridoxal 5'-phosphate</name>
        <dbReference type="ChEBI" id="CHEBI:597326"/>
    </cofactor>
</comment>
<dbReference type="InterPro" id="IPR010977">
    <property type="entry name" value="Aromatic_deC"/>
</dbReference>
<dbReference type="PANTHER" id="PTHR11999:SF96">
    <property type="entry name" value="TYROSINE DECARBOXYLASE"/>
    <property type="match status" value="1"/>
</dbReference>
<dbReference type="GO" id="GO:0019752">
    <property type="term" value="P:carboxylic acid metabolic process"/>
    <property type="evidence" value="ECO:0007669"/>
    <property type="project" value="InterPro"/>
</dbReference>
<dbReference type="GO" id="GO:0006520">
    <property type="term" value="P:amino acid metabolic process"/>
    <property type="evidence" value="ECO:0007669"/>
    <property type="project" value="InterPro"/>
</dbReference>
<evidence type="ECO:0000256" key="5">
    <source>
        <dbReference type="ARBA" id="ARBA00023239"/>
    </source>
</evidence>
<dbReference type="PROSITE" id="PS00392">
    <property type="entry name" value="DDC_GAD_HDC_YDC"/>
    <property type="match status" value="1"/>
</dbReference>
<organism evidence="8 9">
    <name type="scientific">Heracleum sosnowskyi</name>
    <dbReference type="NCBI Taxonomy" id="360622"/>
    <lineage>
        <taxon>Eukaryota</taxon>
        <taxon>Viridiplantae</taxon>
        <taxon>Streptophyta</taxon>
        <taxon>Embryophyta</taxon>
        <taxon>Tracheophyta</taxon>
        <taxon>Spermatophyta</taxon>
        <taxon>Magnoliopsida</taxon>
        <taxon>eudicotyledons</taxon>
        <taxon>Gunneridae</taxon>
        <taxon>Pentapetalae</taxon>
        <taxon>asterids</taxon>
        <taxon>campanulids</taxon>
        <taxon>Apiales</taxon>
        <taxon>Apiaceae</taxon>
        <taxon>Apioideae</taxon>
        <taxon>apioid superclade</taxon>
        <taxon>Tordylieae</taxon>
        <taxon>Tordyliinae</taxon>
        <taxon>Heracleum</taxon>
    </lineage>
</organism>
<dbReference type="CDD" id="cd06450">
    <property type="entry name" value="DOPA_deC_like"/>
    <property type="match status" value="1"/>
</dbReference>
<sequence length="516" mass="57619">MGSIDNLTAQKLTSQFPQNTLEPEEFRRQGHMMIDFLADYYRKVENYPVRSQVSPGYLREILPESAPYNPESLETILQDVQTKIIPGITHWQSPNFFAYFPSSGSTAGFLGEMLSTGFNVVGFNWMVSPAATELENVVTDWFGKMLQLPKSFLFSGGGGGVLQGTTCEAVLCTVVAARDKNLRKHGMDNIGKLVVYCSDQTHSALHKAAKIAGIDPKNFRTIETTKSSNFKLCPKRLESAILHDLQNGLIPMYLCATVGTTSSTTVDPLPALTEVAKKYELWVHVDAAYAGSACICPEFRQYLDGVENADSFSLNAHKWFLTTLDCCCLWVKNPSDLIKSLSTYPEFLKNNASETNKVVDYKDWQIMLSRRFRALKLWFVLRSYGVGQLREFIRGHVGMAKYFEGLVAMDNRFEVVAPRLFSMVCFRIKPSAMVGKNDEKEVNEINRKLLESVNDSGRIYVSHTVLAGIYVIRFAIGGTLTDINHVSAAWKVVQDHAGALLDDAFLSKTKLVDISS</sequence>
<dbReference type="Pfam" id="PF00282">
    <property type="entry name" value="Pyridoxal_deC"/>
    <property type="match status" value="1"/>
</dbReference>
<keyword evidence="3" id="KW-0210">Decarboxylase</keyword>
<keyword evidence="5 7" id="KW-0456">Lyase</keyword>
<dbReference type="Gene3D" id="3.90.1150.10">
    <property type="entry name" value="Aspartate Aminotransferase, domain 1"/>
    <property type="match status" value="1"/>
</dbReference>
<dbReference type="GO" id="GO:0036469">
    <property type="term" value="F:L-tryptophan decarboxylase activity"/>
    <property type="evidence" value="ECO:0007669"/>
    <property type="project" value="UniProtKB-ARBA"/>
</dbReference>
<dbReference type="SUPFAM" id="SSF53383">
    <property type="entry name" value="PLP-dependent transferases"/>
    <property type="match status" value="1"/>
</dbReference>
<evidence type="ECO:0000256" key="4">
    <source>
        <dbReference type="ARBA" id="ARBA00022898"/>
    </source>
</evidence>
<accession>A0AAD8HXZ7</accession>
<comment type="caution">
    <text evidence="8">The sequence shown here is derived from an EMBL/GenBank/DDBJ whole genome shotgun (WGS) entry which is preliminary data.</text>
</comment>
<protein>
    <submittedName>
        <fullName evidence="8">Tyrosine decarboxylase</fullName>
    </submittedName>
</protein>
<evidence type="ECO:0000256" key="1">
    <source>
        <dbReference type="ARBA" id="ARBA00001933"/>
    </source>
</evidence>
<dbReference type="Gene3D" id="3.40.640.10">
    <property type="entry name" value="Type I PLP-dependent aspartate aminotransferase-like (Major domain)"/>
    <property type="match status" value="1"/>
</dbReference>
<reference evidence="8" key="1">
    <citation type="submission" date="2023-02" db="EMBL/GenBank/DDBJ databases">
        <title>Genome of toxic invasive species Heracleum sosnowskyi carries increased number of genes despite the absence of recent whole-genome duplications.</title>
        <authorList>
            <person name="Schelkunov M."/>
            <person name="Shtratnikova V."/>
            <person name="Makarenko M."/>
            <person name="Klepikova A."/>
            <person name="Omelchenko D."/>
            <person name="Novikova G."/>
            <person name="Obukhova E."/>
            <person name="Bogdanov V."/>
            <person name="Penin A."/>
            <person name="Logacheva M."/>
        </authorList>
    </citation>
    <scope>NUCLEOTIDE SEQUENCE</scope>
    <source>
        <strain evidence="8">Hsosn_3</strain>
        <tissue evidence="8">Leaf</tissue>
    </source>
</reference>
<reference evidence="8" key="2">
    <citation type="submission" date="2023-05" db="EMBL/GenBank/DDBJ databases">
        <authorList>
            <person name="Schelkunov M.I."/>
        </authorList>
    </citation>
    <scope>NUCLEOTIDE SEQUENCE</scope>
    <source>
        <strain evidence="8">Hsosn_3</strain>
        <tissue evidence="8">Leaf</tissue>
    </source>
</reference>
<dbReference type="PANTHER" id="PTHR11999">
    <property type="entry name" value="GROUP II PYRIDOXAL-5-PHOSPHATE DECARBOXYLASE"/>
    <property type="match status" value="1"/>
</dbReference>
<dbReference type="InterPro" id="IPR015421">
    <property type="entry name" value="PyrdxlP-dep_Trfase_major"/>
</dbReference>
<dbReference type="InterPro" id="IPR021115">
    <property type="entry name" value="Pyridoxal-P_BS"/>
</dbReference>
<dbReference type="InterPro" id="IPR015424">
    <property type="entry name" value="PyrdxlP-dep_Trfase"/>
</dbReference>
<dbReference type="FunFam" id="3.40.640.10:FF:000025">
    <property type="entry name" value="Histidine decarboxylase"/>
    <property type="match status" value="1"/>
</dbReference>
<evidence type="ECO:0000256" key="7">
    <source>
        <dbReference type="RuleBase" id="RU000382"/>
    </source>
</evidence>
<dbReference type="Gene3D" id="1.20.1340.10">
    <property type="entry name" value="dopa decarboxylase, N-terminal domain"/>
    <property type="match status" value="1"/>
</dbReference>
<dbReference type="GO" id="GO:0005737">
    <property type="term" value="C:cytoplasm"/>
    <property type="evidence" value="ECO:0007669"/>
    <property type="project" value="TreeGrafter"/>
</dbReference>
<keyword evidence="4 6" id="KW-0663">Pyridoxal phosphate</keyword>
<feature type="modified residue" description="N6-(pyridoxal phosphate)lysine" evidence="6">
    <location>
        <position position="318"/>
    </location>
</feature>
<comment type="similarity">
    <text evidence="2 7">Belongs to the group II decarboxylase family.</text>
</comment>
<dbReference type="FunFam" id="1.20.1340.10:FF:000001">
    <property type="entry name" value="Histidine decarboxylase"/>
    <property type="match status" value="1"/>
</dbReference>